<dbReference type="RefSeq" id="XP_008077751.1">
    <property type="nucleotide sequence ID" value="XM_008079560.1"/>
</dbReference>
<evidence type="ECO:0000313" key="3">
    <source>
        <dbReference type="Proteomes" id="UP000016922"/>
    </source>
</evidence>
<feature type="compositionally biased region" description="Low complexity" evidence="1">
    <location>
        <begin position="213"/>
        <end position="222"/>
    </location>
</feature>
<proteinExistence type="predicted"/>
<gene>
    <name evidence="2" type="ORF">GLAREA_10459</name>
</gene>
<dbReference type="Proteomes" id="UP000016922">
    <property type="component" value="Unassembled WGS sequence"/>
</dbReference>
<evidence type="ECO:0000313" key="2">
    <source>
        <dbReference type="EMBL" id="EPE34764.1"/>
    </source>
</evidence>
<feature type="compositionally biased region" description="Basic residues" evidence="1">
    <location>
        <begin position="254"/>
        <end position="264"/>
    </location>
</feature>
<feature type="compositionally biased region" description="Polar residues" evidence="1">
    <location>
        <begin position="173"/>
        <end position="183"/>
    </location>
</feature>
<evidence type="ECO:0000256" key="1">
    <source>
        <dbReference type="SAM" id="MobiDB-lite"/>
    </source>
</evidence>
<name>S3DCG2_GLAL2</name>
<dbReference type="GeneID" id="19469505"/>
<feature type="compositionally biased region" description="Basic residues" evidence="1">
    <location>
        <begin position="136"/>
        <end position="148"/>
    </location>
</feature>
<accession>S3DCG2</accession>
<feature type="region of interest" description="Disordered" evidence="1">
    <location>
        <begin position="120"/>
        <end position="225"/>
    </location>
</feature>
<dbReference type="OrthoDB" id="10452767at2759"/>
<feature type="region of interest" description="Disordered" evidence="1">
    <location>
        <begin position="244"/>
        <end position="297"/>
    </location>
</feature>
<keyword evidence="3" id="KW-1185">Reference proteome</keyword>
<dbReference type="EMBL" id="KE145355">
    <property type="protein sequence ID" value="EPE34764.1"/>
    <property type="molecule type" value="Genomic_DNA"/>
</dbReference>
<protein>
    <submittedName>
        <fullName evidence="2">Uncharacterized protein</fullName>
    </submittedName>
</protein>
<organism evidence="2 3">
    <name type="scientific">Glarea lozoyensis (strain ATCC 20868 / MF5171)</name>
    <dbReference type="NCBI Taxonomy" id="1116229"/>
    <lineage>
        <taxon>Eukaryota</taxon>
        <taxon>Fungi</taxon>
        <taxon>Dikarya</taxon>
        <taxon>Ascomycota</taxon>
        <taxon>Pezizomycotina</taxon>
        <taxon>Leotiomycetes</taxon>
        <taxon>Helotiales</taxon>
        <taxon>Helotiaceae</taxon>
        <taxon>Glarea</taxon>
    </lineage>
</organism>
<reference evidence="2 3" key="1">
    <citation type="journal article" date="2013" name="BMC Genomics">
        <title>Genomics-driven discovery of the pneumocandin biosynthetic gene cluster in the fungus Glarea lozoyensis.</title>
        <authorList>
            <person name="Chen L."/>
            <person name="Yue Q."/>
            <person name="Zhang X."/>
            <person name="Xiang M."/>
            <person name="Wang C."/>
            <person name="Li S."/>
            <person name="Che Y."/>
            <person name="Ortiz-Lopez F.J."/>
            <person name="Bills G.F."/>
            <person name="Liu X."/>
            <person name="An Z."/>
        </authorList>
    </citation>
    <scope>NUCLEOTIDE SEQUENCE [LARGE SCALE GENOMIC DNA]</scope>
    <source>
        <strain evidence="3">ATCC 20868 / MF5171</strain>
    </source>
</reference>
<dbReference type="AlphaFoldDB" id="S3DCG2"/>
<sequence>MAPRENDFPQEALGLHLATLTSRKKADYTDRQIARLDHFIRTNRGFQRFLKAHNDKVTISTLRSFDLTELRVIFGCDGLEGCQTDNGVEVLPILDEKLRSKLAAYWKKFFVLQEQKKAFDMESDSDEDAPPARAASRTRQRSASRTRQRSTTPLALTEGLGSREGSPIVVNNHYYNSGESPTCASFPRRRSRTSSEHRPRTPSSSQPNIAAPTQHHSQSSTETSEDLPALYMKLHLLEAELAAQREEESAQGKGKGRATSRHRSPSQVQFNERTEKATFSDDDDEEDDKSFTYNTDEDDFCFESDHVY</sequence>
<dbReference type="KEGG" id="glz:GLAREA_10459"/>
<dbReference type="HOGENOM" id="CLU_903291_0_0_1"/>